<dbReference type="Proteomes" id="UP001060414">
    <property type="component" value="Chromosome"/>
</dbReference>
<evidence type="ECO:0000259" key="2">
    <source>
        <dbReference type="SMART" id="SM00746"/>
    </source>
</evidence>
<proteinExistence type="predicted"/>
<dbReference type="InterPro" id="IPR011017">
    <property type="entry name" value="TRASH_dom"/>
</dbReference>
<evidence type="ECO:0000313" key="4">
    <source>
        <dbReference type="Proteomes" id="UP001060414"/>
    </source>
</evidence>
<organism evidence="3 4">
    <name type="scientific">Geoalkalibacter halelectricus</name>
    <dbReference type="NCBI Taxonomy" id="2847045"/>
    <lineage>
        <taxon>Bacteria</taxon>
        <taxon>Pseudomonadati</taxon>
        <taxon>Thermodesulfobacteriota</taxon>
        <taxon>Desulfuromonadia</taxon>
        <taxon>Desulfuromonadales</taxon>
        <taxon>Geoalkalibacteraceae</taxon>
        <taxon>Geoalkalibacter</taxon>
    </lineage>
</organism>
<evidence type="ECO:0000256" key="1">
    <source>
        <dbReference type="SAM" id="MobiDB-lite"/>
    </source>
</evidence>
<keyword evidence="4" id="KW-1185">Reference proteome</keyword>
<sequence length="89" mass="9953">MTRLLILTLLLCVGYSLWTYLRRALGGQRPPQAPPPRRRAGGRQGEDLVQDPQCGTYVPRSEAVETQVGGARLYFCSTECRDAFRARQG</sequence>
<gene>
    <name evidence="3" type="ORF">L9S41_09255</name>
</gene>
<accession>A0ABY5ZJE2</accession>
<dbReference type="SMART" id="SM00746">
    <property type="entry name" value="TRASH"/>
    <property type="match status" value="1"/>
</dbReference>
<protein>
    <submittedName>
        <fullName evidence="3">YHS domain-containing protein</fullName>
    </submittedName>
</protein>
<reference evidence="3" key="1">
    <citation type="journal article" date="2022" name="Environ. Microbiol.">
        <title>Geoalkalibacter halelectricus SAP #1 sp. nov. possessing extracellular electron transfer and mineral#reducing capabilities from a haloalkaline environment.</title>
        <authorList>
            <person name="Yadav S."/>
            <person name="Singh R."/>
            <person name="Sundharam S.S."/>
            <person name="Chaudhary S."/>
            <person name="Krishnamurthi S."/>
            <person name="Patil S.A."/>
        </authorList>
    </citation>
    <scope>NUCLEOTIDE SEQUENCE</scope>
    <source>
        <strain evidence="3">SAP-1</strain>
    </source>
</reference>
<dbReference type="RefSeq" id="WP_260746238.1">
    <property type="nucleotide sequence ID" value="NZ_CP092109.1"/>
</dbReference>
<feature type="region of interest" description="Disordered" evidence="1">
    <location>
        <begin position="26"/>
        <end position="53"/>
    </location>
</feature>
<dbReference type="Pfam" id="PF04945">
    <property type="entry name" value="YHS"/>
    <property type="match status" value="1"/>
</dbReference>
<feature type="domain" description="TRASH" evidence="2">
    <location>
        <begin position="51"/>
        <end position="88"/>
    </location>
</feature>
<dbReference type="EMBL" id="CP092109">
    <property type="protein sequence ID" value="UWZ77890.1"/>
    <property type="molecule type" value="Genomic_DNA"/>
</dbReference>
<dbReference type="InterPro" id="IPR007029">
    <property type="entry name" value="YHS_dom"/>
</dbReference>
<name>A0ABY5ZJE2_9BACT</name>
<evidence type="ECO:0000313" key="3">
    <source>
        <dbReference type="EMBL" id="UWZ77890.1"/>
    </source>
</evidence>